<dbReference type="Gene3D" id="1.20.1330.10">
    <property type="entry name" value="f41 fragment of flagellin, N-terminal domain"/>
    <property type="match status" value="1"/>
</dbReference>
<evidence type="ECO:0000313" key="2">
    <source>
        <dbReference type="EMBL" id="SEG32873.1"/>
    </source>
</evidence>
<dbReference type="Pfam" id="PF00700">
    <property type="entry name" value="Flagellin_C"/>
    <property type="match status" value="1"/>
</dbReference>
<dbReference type="AlphaFoldDB" id="A0A1H5Z8L9"/>
<sequence>MISIGDLSQTLVMKRWQAQLKSDVLTSGAEVTTGVAEDTGKHLKGDLTSLGRISADLSNRESRSIALSELGIRATSTQQSLTSINSAWSELKSSLQHVEFAQATVDRNALSESARAAFGLTISNLNTQVAGRSLFSGVATDRQPLAGENDMLNEISQVLQGATTADEVEMRLDDWFSDTGGFAALGYLGSQTDVPPLDLGNGQRIGLSVRADDNVFRDGLKAMAMSIFATDSSLNLAPSEQIKLLSRTADALNGAESNLINSMAKVGNVESRIDRMQQVQEAEVQNLEAAKLALTEIDQYEAATKLEQAQTQLEALYTIVSRRSQLSFLEVMR</sequence>
<evidence type="ECO:0000313" key="3">
    <source>
        <dbReference type="Proteomes" id="UP000236752"/>
    </source>
</evidence>
<gene>
    <name evidence="2" type="ORF">SAMN04488045_2489</name>
</gene>
<proteinExistence type="predicted"/>
<dbReference type="EMBL" id="FNUZ01000003">
    <property type="protein sequence ID" value="SEG32873.1"/>
    <property type="molecule type" value="Genomic_DNA"/>
</dbReference>
<dbReference type="SUPFAM" id="SSF64518">
    <property type="entry name" value="Phase 1 flagellin"/>
    <property type="match status" value="1"/>
</dbReference>
<dbReference type="OrthoDB" id="7312911at2"/>
<organism evidence="2 3">
    <name type="scientific">Thalassococcus halodurans</name>
    <dbReference type="NCBI Taxonomy" id="373675"/>
    <lineage>
        <taxon>Bacteria</taxon>
        <taxon>Pseudomonadati</taxon>
        <taxon>Pseudomonadota</taxon>
        <taxon>Alphaproteobacteria</taxon>
        <taxon>Rhodobacterales</taxon>
        <taxon>Roseobacteraceae</taxon>
        <taxon>Thalassococcus</taxon>
    </lineage>
</organism>
<feature type="domain" description="Flagellin C-terminal" evidence="1">
    <location>
        <begin position="252"/>
        <end position="326"/>
    </location>
</feature>
<keyword evidence="2" id="KW-0282">Flagellum</keyword>
<evidence type="ECO:0000259" key="1">
    <source>
        <dbReference type="Pfam" id="PF00700"/>
    </source>
</evidence>
<dbReference type="RefSeq" id="WP_103910787.1">
    <property type="nucleotide sequence ID" value="NZ_FNUZ01000003.1"/>
</dbReference>
<keyword evidence="3" id="KW-1185">Reference proteome</keyword>
<protein>
    <submittedName>
        <fullName evidence="2">Flagellar hook-associated protein 3 FlgL</fullName>
    </submittedName>
</protein>
<dbReference type="Proteomes" id="UP000236752">
    <property type="component" value="Unassembled WGS sequence"/>
</dbReference>
<reference evidence="2 3" key="1">
    <citation type="submission" date="2016-10" db="EMBL/GenBank/DDBJ databases">
        <authorList>
            <person name="de Groot N.N."/>
        </authorList>
    </citation>
    <scope>NUCLEOTIDE SEQUENCE [LARGE SCALE GENOMIC DNA]</scope>
    <source>
        <strain evidence="2 3">DSM 26915</strain>
    </source>
</reference>
<name>A0A1H5Z8L9_9RHOB</name>
<keyword evidence="2" id="KW-0969">Cilium</keyword>
<accession>A0A1H5Z8L9</accession>
<keyword evidence="2" id="KW-0966">Cell projection</keyword>
<dbReference type="InterPro" id="IPR046358">
    <property type="entry name" value="Flagellin_C"/>
</dbReference>